<evidence type="ECO:0000256" key="3">
    <source>
        <dbReference type="ARBA" id="ARBA00022692"/>
    </source>
</evidence>
<evidence type="ECO:0000256" key="8">
    <source>
        <dbReference type="RuleBase" id="RU003857"/>
    </source>
</evidence>
<proteinExistence type="inferred from homology"/>
<feature type="transmembrane region" description="Helical" evidence="10">
    <location>
        <begin position="51"/>
        <end position="71"/>
    </location>
</feature>
<keyword evidence="6 10" id="KW-0472">Membrane</keyword>
<feature type="transmembrane region" description="Helical" evidence="10">
    <location>
        <begin position="305"/>
        <end position="327"/>
    </location>
</feature>
<evidence type="ECO:0000313" key="13">
    <source>
        <dbReference type="Proteomes" id="UP000278807"/>
    </source>
</evidence>
<evidence type="ECO:0000256" key="5">
    <source>
        <dbReference type="ARBA" id="ARBA00023065"/>
    </source>
</evidence>
<dbReference type="Gene3D" id="1.10.287.70">
    <property type="match status" value="1"/>
</dbReference>
<dbReference type="Pfam" id="PF07885">
    <property type="entry name" value="Ion_trans_2"/>
    <property type="match status" value="2"/>
</dbReference>
<dbReference type="SUPFAM" id="SSF81324">
    <property type="entry name" value="Voltage-gated potassium channels"/>
    <property type="match status" value="2"/>
</dbReference>
<evidence type="ECO:0000256" key="10">
    <source>
        <dbReference type="SAM" id="Phobius"/>
    </source>
</evidence>
<keyword evidence="5 8" id="KW-0406">Ion transport</keyword>
<keyword evidence="4 10" id="KW-1133">Transmembrane helix</keyword>
<accession>A0A158QH90</accession>
<name>A0A158QH90_RODNA</name>
<dbReference type="GO" id="GO:0022841">
    <property type="term" value="F:potassium ion leak channel activity"/>
    <property type="evidence" value="ECO:0007669"/>
    <property type="project" value="TreeGrafter"/>
</dbReference>
<reference evidence="12 13" key="2">
    <citation type="submission" date="2018-11" db="EMBL/GenBank/DDBJ databases">
        <authorList>
            <consortium name="Pathogen Informatics"/>
        </authorList>
    </citation>
    <scope>NUCLEOTIDE SEQUENCE [LARGE SCALE GENOMIC DNA]</scope>
</reference>
<dbReference type="PANTHER" id="PTHR11003">
    <property type="entry name" value="POTASSIUM CHANNEL, SUBFAMILY K"/>
    <property type="match status" value="1"/>
</dbReference>
<protein>
    <submittedName>
        <fullName evidence="14">Potassium channel subfamily K member 18</fullName>
    </submittedName>
</protein>
<evidence type="ECO:0000256" key="6">
    <source>
        <dbReference type="ARBA" id="ARBA00023136"/>
    </source>
</evidence>
<feature type="region of interest" description="Disordered" evidence="9">
    <location>
        <begin position="348"/>
        <end position="385"/>
    </location>
</feature>
<reference evidence="14" key="1">
    <citation type="submission" date="2016-04" db="UniProtKB">
        <authorList>
            <consortium name="WormBaseParasite"/>
        </authorList>
    </citation>
    <scope>IDENTIFICATION</scope>
</reference>
<evidence type="ECO:0000256" key="1">
    <source>
        <dbReference type="ARBA" id="ARBA00004141"/>
    </source>
</evidence>
<dbReference type="WBParaSite" id="HNAJ_0000173101-mRNA-1">
    <property type="protein sequence ID" value="HNAJ_0000173101-mRNA-1"/>
    <property type="gene ID" value="HNAJ_0000173101"/>
</dbReference>
<organism evidence="14">
    <name type="scientific">Rodentolepis nana</name>
    <name type="common">Dwarf tapeworm</name>
    <name type="synonym">Hymenolepis nana</name>
    <dbReference type="NCBI Taxonomy" id="102285"/>
    <lineage>
        <taxon>Eukaryota</taxon>
        <taxon>Metazoa</taxon>
        <taxon>Spiralia</taxon>
        <taxon>Lophotrochozoa</taxon>
        <taxon>Platyhelminthes</taxon>
        <taxon>Cestoda</taxon>
        <taxon>Eucestoda</taxon>
        <taxon>Cyclophyllidea</taxon>
        <taxon>Hymenolepididae</taxon>
        <taxon>Rodentolepis</taxon>
    </lineage>
</organism>
<feature type="transmembrane region" description="Helical" evidence="10">
    <location>
        <begin position="272"/>
        <end position="293"/>
    </location>
</feature>
<gene>
    <name evidence="12" type="ORF">HNAJ_LOCUS1730</name>
</gene>
<keyword evidence="3 8" id="KW-0812">Transmembrane</keyword>
<dbReference type="EMBL" id="UZAE01000715">
    <property type="protein sequence ID" value="VDN97589.1"/>
    <property type="molecule type" value="Genomic_DNA"/>
</dbReference>
<keyword evidence="13" id="KW-1185">Reference proteome</keyword>
<dbReference type="AlphaFoldDB" id="A0A158QH90"/>
<dbReference type="PRINTS" id="PR01333">
    <property type="entry name" value="2POREKCHANEL"/>
</dbReference>
<dbReference type="STRING" id="102285.A0A158QH90"/>
<evidence type="ECO:0000256" key="4">
    <source>
        <dbReference type="ARBA" id="ARBA00022989"/>
    </source>
</evidence>
<keyword evidence="7 8" id="KW-0407">Ion channel</keyword>
<dbReference type="Proteomes" id="UP000278807">
    <property type="component" value="Unassembled WGS sequence"/>
</dbReference>
<dbReference type="GO" id="GO:0005886">
    <property type="term" value="C:plasma membrane"/>
    <property type="evidence" value="ECO:0007669"/>
    <property type="project" value="TreeGrafter"/>
</dbReference>
<feature type="domain" description="Potassium channel" evidence="11">
    <location>
        <begin position="443"/>
        <end position="486"/>
    </location>
</feature>
<feature type="transmembrane region" description="Helical" evidence="10">
    <location>
        <begin position="470"/>
        <end position="495"/>
    </location>
</feature>
<dbReference type="OrthoDB" id="297496at2759"/>
<evidence type="ECO:0000256" key="7">
    <source>
        <dbReference type="ARBA" id="ARBA00023303"/>
    </source>
</evidence>
<comment type="subcellular location">
    <subcellularLocation>
        <location evidence="1">Membrane</location>
        <topology evidence="1">Multi-pass membrane protein</topology>
    </subcellularLocation>
</comment>
<dbReference type="GO" id="GO:0030322">
    <property type="term" value="P:stabilization of membrane potential"/>
    <property type="evidence" value="ECO:0007669"/>
    <property type="project" value="TreeGrafter"/>
</dbReference>
<evidence type="ECO:0000313" key="14">
    <source>
        <dbReference type="WBParaSite" id="HNAJ_0000173101-mRNA-1"/>
    </source>
</evidence>
<sequence length="524" mass="59722">MGCCGDYCNCCCSAKTQAANNDNDSYYEVSSHRSRKCRCLRKVMAITFSQLGLSIIITLYLIGGAHLFNYLEREPHQKRLNDSLQVLQSSFNDLTFSMKRLKRSTSDDIQPKARHIGHRCINYQIDTLYREIERLQQIIKHEHLISRKTEIQRLRIKINGLMTLGETEQLNKVLNRSLQIDLPDQIRSYQNILNPGRFIEGVADLTFKKKLHHFVKEIYEAVQTGWVIPSLEKDGEAEPVRQNNNTRFIPPDHSSDRNDIKFSDRTPRTDPWTIAGSLFYVITVITTIGYGEVVPVTKYGRLATIFYGLFGIPMMLLFLANLGSLMADVFRILYKRLCCCFIKKRKPSWSVPTSSTSKPRSLNSSNHGEQSTTSQPSLIRPTPGRSHKASALHELVNRTATPLPGITESVFISLAGPHSIFARAIQAREESRNVQVPLWVIFIIFALYLFLGGLFFAYWEKWTFLNSMYFVFITVSTIGFGDLLPAMVAMCFDLVQQELKLHSKKLGRKIGLLSGQSLPNKNTH</sequence>
<feature type="transmembrane region" description="Helical" evidence="10">
    <location>
        <begin position="436"/>
        <end position="458"/>
    </location>
</feature>
<feature type="compositionally biased region" description="Polar residues" evidence="9">
    <location>
        <begin position="350"/>
        <end position="377"/>
    </location>
</feature>
<feature type="domain" description="Potassium channel" evidence="11">
    <location>
        <begin position="270"/>
        <end position="326"/>
    </location>
</feature>
<keyword evidence="2 8" id="KW-0813">Transport</keyword>
<dbReference type="PANTHER" id="PTHR11003:SF334">
    <property type="entry name" value="FI03418P"/>
    <property type="match status" value="1"/>
</dbReference>
<dbReference type="GO" id="GO:0015271">
    <property type="term" value="F:outward rectifier potassium channel activity"/>
    <property type="evidence" value="ECO:0007669"/>
    <property type="project" value="TreeGrafter"/>
</dbReference>
<dbReference type="InterPro" id="IPR003280">
    <property type="entry name" value="2pore_dom_K_chnl"/>
</dbReference>
<evidence type="ECO:0000259" key="11">
    <source>
        <dbReference type="Pfam" id="PF07885"/>
    </source>
</evidence>
<evidence type="ECO:0000256" key="2">
    <source>
        <dbReference type="ARBA" id="ARBA00022448"/>
    </source>
</evidence>
<dbReference type="InterPro" id="IPR013099">
    <property type="entry name" value="K_chnl_dom"/>
</dbReference>
<comment type="similarity">
    <text evidence="8">Belongs to the two pore domain potassium channel (TC 1.A.1.8) family.</text>
</comment>
<evidence type="ECO:0000256" key="9">
    <source>
        <dbReference type="SAM" id="MobiDB-lite"/>
    </source>
</evidence>
<evidence type="ECO:0000313" key="12">
    <source>
        <dbReference type="EMBL" id="VDN97589.1"/>
    </source>
</evidence>